<dbReference type="SUPFAM" id="SSF53649">
    <property type="entry name" value="Alkaline phosphatase-like"/>
    <property type="match status" value="1"/>
</dbReference>
<feature type="chain" id="PRO_5031262398" description="Sulfatase N-terminal domain-containing protein" evidence="1">
    <location>
        <begin position="30"/>
        <end position="487"/>
    </location>
</feature>
<name>A0A7S4IJP2_9STRA</name>
<gene>
    <name evidence="2" type="ORF">OAUR00152_LOCUS12131</name>
</gene>
<accession>A0A7S4IJP2</accession>
<organism evidence="2">
    <name type="scientific">Odontella aurita</name>
    <dbReference type="NCBI Taxonomy" id="265563"/>
    <lineage>
        <taxon>Eukaryota</taxon>
        <taxon>Sar</taxon>
        <taxon>Stramenopiles</taxon>
        <taxon>Ochrophyta</taxon>
        <taxon>Bacillariophyta</taxon>
        <taxon>Mediophyceae</taxon>
        <taxon>Biddulphiophycidae</taxon>
        <taxon>Eupodiscales</taxon>
        <taxon>Odontellaceae</taxon>
        <taxon>Odontella</taxon>
    </lineage>
</organism>
<feature type="signal peptide" evidence="1">
    <location>
        <begin position="1"/>
        <end position="29"/>
    </location>
</feature>
<reference evidence="2" key="1">
    <citation type="submission" date="2021-01" db="EMBL/GenBank/DDBJ databases">
        <authorList>
            <person name="Corre E."/>
            <person name="Pelletier E."/>
            <person name="Niang G."/>
            <person name="Scheremetjew M."/>
            <person name="Finn R."/>
            <person name="Kale V."/>
            <person name="Holt S."/>
            <person name="Cochrane G."/>
            <person name="Meng A."/>
            <person name="Brown T."/>
            <person name="Cohen L."/>
        </authorList>
    </citation>
    <scope>NUCLEOTIDE SEQUENCE</scope>
    <source>
        <strain evidence="2">Isolate 1302-5</strain>
    </source>
</reference>
<proteinExistence type="predicted"/>
<dbReference type="InterPro" id="IPR002591">
    <property type="entry name" value="Phosphodiest/P_Trfase"/>
</dbReference>
<dbReference type="AlphaFoldDB" id="A0A7S4IJP2"/>
<dbReference type="Gene3D" id="3.40.720.10">
    <property type="entry name" value="Alkaline Phosphatase, subunit A"/>
    <property type="match status" value="1"/>
</dbReference>
<dbReference type="EMBL" id="HBKQ01017942">
    <property type="protein sequence ID" value="CAE2231523.1"/>
    <property type="molecule type" value="Transcribed_RNA"/>
</dbReference>
<keyword evidence="1" id="KW-0732">Signal</keyword>
<dbReference type="InterPro" id="IPR017850">
    <property type="entry name" value="Alkaline_phosphatase_core_sf"/>
</dbReference>
<evidence type="ECO:0008006" key="3">
    <source>
        <dbReference type="Google" id="ProtNLM"/>
    </source>
</evidence>
<protein>
    <recommendedName>
        <fullName evidence="3">Sulfatase N-terminal domain-containing protein</fullName>
    </recommendedName>
</protein>
<evidence type="ECO:0000313" key="2">
    <source>
        <dbReference type="EMBL" id="CAE2231523.1"/>
    </source>
</evidence>
<dbReference type="Pfam" id="PF01663">
    <property type="entry name" value="Phosphodiest"/>
    <property type="match status" value="1"/>
</dbReference>
<evidence type="ECO:0000256" key="1">
    <source>
        <dbReference type="SAM" id="SignalP"/>
    </source>
</evidence>
<sequence length="487" mass="52571">MTKPPWRAPRLLLVLACLHVFLTILRIAADSGVIPDDLALGCVLISVDGLKGSVHSLANYDSLDNFRRLFEEGACTEKCSIDSRSRGQTLPSHTSMLTGQFVLDHGKSKDGWSPGDPLLSASKTGGRERNIFDAVAASGRKGCLFSAKEKFRIYDESWNGVSYFMAHKDGRVVTDDYLQRRGQCDFSFVHFKEVDNAGHKAKKARVAHASDQVSYWDAVMQVDGYLGDILDAVEGTDTCVFLTADHGFGRSGHGDLADPEIYNVPCCVWGPGVTPGADLYDLNPQMRKPSSGSYVPGENASPPPIRNHDAARVVADFLGVSPALPSSLHNDIAVSSSGSVFNLSIISSSNTTTTSSANVGPESVTTTKVTPLPATQSRVTTMATAFEGTGPAFADYCSKKNDKGDSCTSDSECCSNRCRFKKYRGMKALKKNRGRTNVFKQNNWGRYVCFKALVEADGGGISACNGKAGCHKRNNDCCGGLKEEERK</sequence>